<dbReference type="GO" id="GO:0004519">
    <property type="term" value="F:endonuclease activity"/>
    <property type="evidence" value="ECO:0007669"/>
    <property type="project" value="UniProtKB-KW"/>
</dbReference>
<dbReference type="InterPro" id="IPR027434">
    <property type="entry name" value="Homing_endonucl"/>
</dbReference>
<dbReference type="Gene3D" id="3.10.28.10">
    <property type="entry name" value="Homing endonucleases"/>
    <property type="match status" value="2"/>
</dbReference>
<dbReference type="EMBL" id="DQ291132">
    <property type="protein sequence ID" value="ABB81974.1"/>
    <property type="molecule type" value="Genomic_DNA"/>
</dbReference>
<dbReference type="AlphaFoldDB" id="Q20ET9"/>
<gene>
    <name evidence="2" type="primary">orf250</name>
</gene>
<protein>
    <submittedName>
        <fullName evidence="2">Putative site-specific DNA endonuclease</fullName>
    </submittedName>
</protein>
<dbReference type="InterPro" id="IPR004860">
    <property type="entry name" value="LAGLIDADG_dom"/>
</dbReference>
<dbReference type="PANTHER" id="PTHR47539">
    <property type="entry name" value="PENTATRICOPEPTIDE REPEAT-CONTAINING PROTEIN OTP51, CHLOROPLASTIC"/>
    <property type="match status" value="1"/>
</dbReference>
<dbReference type="PANTHER" id="PTHR47539:SF1">
    <property type="entry name" value="PENTATRICOPEPTIDE REPEAT-CONTAINING PROTEIN OTP51, CHLOROPLASTIC"/>
    <property type="match status" value="1"/>
</dbReference>
<dbReference type="GO" id="GO:0048564">
    <property type="term" value="P:photosystem I assembly"/>
    <property type="evidence" value="ECO:0007669"/>
    <property type="project" value="TreeGrafter"/>
</dbReference>
<dbReference type="SUPFAM" id="SSF55608">
    <property type="entry name" value="Homing endonucleases"/>
    <property type="match status" value="1"/>
</dbReference>
<dbReference type="EMBL" id="DQ291132">
    <property type="protein sequence ID" value="ABB82017.1"/>
    <property type="molecule type" value="Genomic_DNA"/>
</dbReference>
<keyword evidence="2" id="KW-0934">Plastid</keyword>
<keyword evidence="2" id="KW-0150">Chloroplast</keyword>
<dbReference type="GeneID" id="4100157"/>
<geneLocation type="chloroplast" evidence="2"/>
<dbReference type="RefSeq" id="YP_635906.1">
    <property type="nucleotide sequence ID" value="NC_008099.1"/>
</dbReference>
<organism evidence="2">
    <name type="scientific">Oltmannsiellopsis viridis</name>
    <name type="common">Marine flagellate</name>
    <name type="synonym">Oltmannsiella viridis</name>
    <dbReference type="NCBI Taxonomy" id="51324"/>
    <lineage>
        <taxon>Eukaryota</taxon>
        <taxon>Viridiplantae</taxon>
        <taxon>Chlorophyta</taxon>
        <taxon>core chlorophytes</taxon>
        <taxon>Ulvophyceae</taxon>
        <taxon>OUU clade</taxon>
        <taxon>Oltmannsiellopsidales</taxon>
        <taxon>Oltmannsiellopsidaceae</taxon>
        <taxon>Oltmannsiellopsis</taxon>
    </lineage>
</organism>
<keyword evidence="2" id="KW-0378">Hydrolase</keyword>
<proteinExistence type="predicted"/>
<reference evidence="2" key="1">
    <citation type="submission" date="2005-11" db="EMBL/GenBank/DDBJ databases">
        <authorList>
            <person name="Pombert J.-F."/>
            <person name="Lemieux C."/>
            <person name="Turmel M."/>
        </authorList>
    </citation>
    <scope>NUCLEOTIDE SEQUENCE</scope>
</reference>
<evidence type="ECO:0000259" key="1">
    <source>
        <dbReference type="Pfam" id="PF03161"/>
    </source>
</evidence>
<feature type="domain" description="Homing endonuclease LAGLIDADG" evidence="1">
    <location>
        <begin position="38"/>
        <end position="225"/>
    </location>
</feature>
<evidence type="ECO:0000313" key="2">
    <source>
        <dbReference type="EMBL" id="ABB81974.1"/>
    </source>
</evidence>
<reference evidence="2" key="2">
    <citation type="journal article" date="2006" name="BMC Biol.">
        <title>The complete chloroplast DNA sequence of the green alga Oltmannsiellopsis viridis reveals a distinctive quadripartite architecture in the chloroplast genome of early diverging ulvophytes.</title>
        <authorList>
            <person name="Pombert J.F."/>
            <person name="Lemieux C."/>
            <person name="Turmel M."/>
        </authorList>
    </citation>
    <scope>NUCLEOTIDE SEQUENCE</scope>
</reference>
<keyword evidence="2" id="KW-0540">Nuclease</keyword>
<dbReference type="GeneID" id="4100069"/>
<keyword evidence="2" id="KW-0255">Endonuclease</keyword>
<dbReference type="RefSeq" id="YP_635856.1">
    <property type="nucleotide sequence ID" value="NC_008099.1"/>
</dbReference>
<dbReference type="InterPro" id="IPR052500">
    <property type="entry name" value="Chloro/Mito_RNA_Process"/>
</dbReference>
<name>Q20ET9_OLTVI</name>
<dbReference type="Pfam" id="PF03161">
    <property type="entry name" value="LAGLIDADG_2"/>
    <property type="match status" value="1"/>
</dbReference>
<sequence>MTQTPIDFVEYDPIRRSLQPAQSRQYCKSLPPLTPVQKEIIAGIMLGDGSMMTRGQEQGPQNQIRFEQRARSREYVEQVYMKFRDFVSKPPEFAQPKGQSTSNEGSYVFKTYARDCFRYYAQQFYYKDKQRLRNPPNYRNDKPWRRAVPNHIHRMLTERSLAYWFMDDGSWTRSGLYLNTQCFEREGDQQKLISALKTCFDLRATKQRDGTHYRLAILAADHDKFYQLVRPYIYSCFEYKFEFYLNKKGM</sequence>
<dbReference type="GO" id="GO:0045292">
    <property type="term" value="P:mRNA cis splicing, via spliceosome"/>
    <property type="evidence" value="ECO:0007669"/>
    <property type="project" value="TreeGrafter"/>
</dbReference>
<dbReference type="GO" id="GO:0000373">
    <property type="term" value="P:Group II intron splicing"/>
    <property type="evidence" value="ECO:0007669"/>
    <property type="project" value="TreeGrafter"/>
</dbReference>
<accession>Q20ET9</accession>